<name>A0A067K6P6_JATCU</name>
<dbReference type="EMBL" id="KK914595">
    <property type="protein sequence ID" value="KDP31752.1"/>
    <property type="molecule type" value="Genomic_DNA"/>
</dbReference>
<evidence type="ECO:0000313" key="2">
    <source>
        <dbReference type="Proteomes" id="UP000027138"/>
    </source>
</evidence>
<protein>
    <submittedName>
        <fullName evidence="1">Uncharacterized protein</fullName>
    </submittedName>
</protein>
<accession>A0A067K6P6</accession>
<keyword evidence="2" id="KW-1185">Reference proteome</keyword>
<reference evidence="1 2" key="1">
    <citation type="journal article" date="2014" name="PLoS ONE">
        <title>Global Analysis of Gene Expression Profiles in Physic Nut (Jatropha curcas L.) Seedlings Exposed to Salt Stress.</title>
        <authorList>
            <person name="Zhang L."/>
            <person name="Zhang C."/>
            <person name="Wu P."/>
            <person name="Chen Y."/>
            <person name="Li M."/>
            <person name="Jiang H."/>
            <person name="Wu G."/>
        </authorList>
    </citation>
    <scope>NUCLEOTIDE SEQUENCE [LARGE SCALE GENOMIC DNA]</scope>
    <source>
        <strain evidence="2">cv. GZQX0401</strain>
        <tissue evidence="1">Young leaves</tissue>
    </source>
</reference>
<sequence length="133" mass="14630">MVAGGDNCEYSNFEAQKASFPGLQTVQPDRRQFGKFTESMPIWYLKRPENCEDHRTGPGIFFGGTKLPKKPSERKTSEWTAAAVHGTAAAPALQPVFSYKISLDATFLLSQSVLTDALFSPTLLAVLLLLFCI</sequence>
<dbReference type="AlphaFoldDB" id="A0A067K6P6"/>
<organism evidence="1 2">
    <name type="scientific">Jatropha curcas</name>
    <name type="common">Barbados nut</name>
    <dbReference type="NCBI Taxonomy" id="180498"/>
    <lineage>
        <taxon>Eukaryota</taxon>
        <taxon>Viridiplantae</taxon>
        <taxon>Streptophyta</taxon>
        <taxon>Embryophyta</taxon>
        <taxon>Tracheophyta</taxon>
        <taxon>Spermatophyta</taxon>
        <taxon>Magnoliopsida</taxon>
        <taxon>eudicotyledons</taxon>
        <taxon>Gunneridae</taxon>
        <taxon>Pentapetalae</taxon>
        <taxon>rosids</taxon>
        <taxon>fabids</taxon>
        <taxon>Malpighiales</taxon>
        <taxon>Euphorbiaceae</taxon>
        <taxon>Crotonoideae</taxon>
        <taxon>Jatropheae</taxon>
        <taxon>Jatropha</taxon>
    </lineage>
</organism>
<dbReference type="Proteomes" id="UP000027138">
    <property type="component" value="Unassembled WGS sequence"/>
</dbReference>
<proteinExistence type="predicted"/>
<gene>
    <name evidence="1" type="ORF">JCGZ_14984</name>
</gene>
<evidence type="ECO:0000313" key="1">
    <source>
        <dbReference type="EMBL" id="KDP31752.1"/>
    </source>
</evidence>